<feature type="non-terminal residue" evidence="3">
    <location>
        <position position="1"/>
    </location>
</feature>
<keyword evidence="2" id="KW-0812">Transmembrane</keyword>
<reference evidence="3" key="1">
    <citation type="journal article" date="2014" name="Front. Microbiol.">
        <title>High frequency of phylogenetically diverse reductive dehalogenase-homologous genes in deep subseafloor sedimentary metagenomes.</title>
        <authorList>
            <person name="Kawai M."/>
            <person name="Futagami T."/>
            <person name="Toyoda A."/>
            <person name="Takaki Y."/>
            <person name="Nishi S."/>
            <person name="Hori S."/>
            <person name="Arai W."/>
            <person name="Tsubouchi T."/>
            <person name="Morono Y."/>
            <person name="Uchiyama I."/>
            <person name="Ito T."/>
            <person name="Fujiyama A."/>
            <person name="Inagaki F."/>
            <person name="Takami H."/>
        </authorList>
    </citation>
    <scope>NUCLEOTIDE SEQUENCE</scope>
    <source>
        <strain evidence="3">Expedition CK06-06</strain>
    </source>
</reference>
<name>X1R061_9ZZZZ</name>
<accession>X1R061</accession>
<comment type="caution">
    <text evidence="3">The sequence shown here is derived from an EMBL/GenBank/DDBJ whole genome shotgun (WGS) entry which is preliminary data.</text>
</comment>
<gene>
    <name evidence="3" type="ORF">S06H3_58666</name>
</gene>
<keyword evidence="2" id="KW-1133">Transmembrane helix</keyword>
<feature type="transmembrane region" description="Helical" evidence="2">
    <location>
        <begin position="16"/>
        <end position="33"/>
    </location>
</feature>
<proteinExistence type="predicted"/>
<dbReference type="EMBL" id="BARV01038009">
    <property type="protein sequence ID" value="GAI56480.1"/>
    <property type="molecule type" value="Genomic_DNA"/>
</dbReference>
<keyword evidence="2" id="KW-0472">Membrane</keyword>
<protein>
    <submittedName>
        <fullName evidence="3">Uncharacterized protein</fullName>
    </submittedName>
</protein>
<organism evidence="3">
    <name type="scientific">marine sediment metagenome</name>
    <dbReference type="NCBI Taxonomy" id="412755"/>
    <lineage>
        <taxon>unclassified sequences</taxon>
        <taxon>metagenomes</taxon>
        <taxon>ecological metagenomes</taxon>
    </lineage>
</organism>
<feature type="coiled-coil region" evidence="1">
    <location>
        <begin position="71"/>
        <end position="98"/>
    </location>
</feature>
<dbReference type="AlphaFoldDB" id="X1R061"/>
<evidence type="ECO:0000313" key="3">
    <source>
        <dbReference type="EMBL" id="GAI56480.1"/>
    </source>
</evidence>
<evidence type="ECO:0000256" key="1">
    <source>
        <dbReference type="SAM" id="Coils"/>
    </source>
</evidence>
<sequence>AAKYALKRERCKDRDFNALVCSSFSYFCFFLLGRQDKGLTYIKSIKVKVDMDSFRENILTQLIKNITTAIIDKNIESLEEIENNLEKYKFRRGELRLIKFVLLLAYTNISIKNQLNFKKDNFTTDEKIDCSHILGCIHKICLPLKRFFQQHHIPQL</sequence>
<keyword evidence="1" id="KW-0175">Coiled coil</keyword>
<evidence type="ECO:0000256" key="2">
    <source>
        <dbReference type="SAM" id="Phobius"/>
    </source>
</evidence>